<dbReference type="EMBL" id="JAATJL010000001">
    <property type="protein sequence ID" value="NJC24005.1"/>
    <property type="molecule type" value="Genomic_DNA"/>
</dbReference>
<dbReference type="InterPro" id="IPR029063">
    <property type="entry name" value="SAM-dependent_MTases_sf"/>
</dbReference>
<dbReference type="SUPFAM" id="SSF53335">
    <property type="entry name" value="S-adenosyl-L-methionine-dependent methyltransferases"/>
    <property type="match status" value="1"/>
</dbReference>
<feature type="region of interest" description="Disordered" evidence="1">
    <location>
        <begin position="181"/>
        <end position="211"/>
    </location>
</feature>
<dbReference type="Pfam" id="PF13649">
    <property type="entry name" value="Methyltransf_25"/>
    <property type="match status" value="1"/>
</dbReference>
<evidence type="ECO:0000259" key="2">
    <source>
        <dbReference type="Pfam" id="PF13649"/>
    </source>
</evidence>
<dbReference type="GO" id="GO:0032259">
    <property type="term" value="P:methylation"/>
    <property type="evidence" value="ECO:0007669"/>
    <property type="project" value="UniProtKB-KW"/>
</dbReference>
<dbReference type="PANTHER" id="PTHR42912">
    <property type="entry name" value="METHYLTRANSFERASE"/>
    <property type="match status" value="1"/>
</dbReference>
<keyword evidence="3" id="KW-0489">Methyltransferase</keyword>
<reference evidence="3 4" key="1">
    <citation type="submission" date="2020-03" db="EMBL/GenBank/DDBJ databases">
        <title>Sequencing the genomes of 1000 actinobacteria strains.</title>
        <authorList>
            <person name="Klenk H.-P."/>
        </authorList>
    </citation>
    <scope>NUCLEOTIDE SEQUENCE [LARGE SCALE GENOMIC DNA]</scope>
    <source>
        <strain evidence="3 4">DSM 16403</strain>
    </source>
</reference>
<evidence type="ECO:0000313" key="4">
    <source>
        <dbReference type="Proteomes" id="UP000547458"/>
    </source>
</evidence>
<dbReference type="Gene3D" id="3.40.50.150">
    <property type="entry name" value="Vaccinia Virus protein VP39"/>
    <property type="match status" value="1"/>
</dbReference>
<dbReference type="GO" id="GO:0008168">
    <property type="term" value="F:methyltransferase activity"/>
    <property type="evidence" value="ECO:0007669"/>
    <property type="project" value="UniProtKB-KW"/>
</dbReference>
<feature type="domain" description="Methyltransferase" evidence="2">
    <location>
        <begin position="47"/>
        <end position="136"/>
    </location>
</feature>
<dbReference type="CDD" id="cd02440">
    <property type="entry name" value="AdoMet_MTases"/>
    <property type="match status" value="1"/>
</dbReference>
<protein>
    <submittedName>
        <fullName evidence="3">SAM-dependent methyltransferase</fullName>
    </submittedName>
</protein>
<comment type="caution">
    <text evidence="3">The sequence shown here is derived from an EMBL/GenBank/DDBJ whole genome shotgun (WGS) entry which is preliminary data.</text>
</comment>
<feature type="compositionally biased region" description="Basic and acidic residues" evidence="1">
    <location>
        <begin position="197"/>
        <end position="211"/>
    </location>
</feature>
<dbReference type="RefSeq" id="WP_167995310.1">
    <property type="nucleotide sequence ID" value="NZ_JAATJL010000001.1"/>
</dbReference>
<dbReference type="InterPro" id="IPR050508">
    <property type="entry name" value="Methyltransf_Superfamily"/>
</dbReference>
<accession>A0A846RWN1</accession>
<name>A0A846RWN1_9MICC</name>
<dbReference type="AlphaFoldDB" id="A0A846RWN1"/>
<organism evidence="3 4">
    <name type="scientific">Arthrobacter pigmenti</name>
    <dbReference type="NCBI Taxonomy" id="271432"/>
    <lineage>
        <taxon>Bacteria</taxon>
        <taxon>Bacillati</taxon>
        <taxon>Actinomycetota</taxon>
        <taxon>Actinomycetes</taxon>
        <taxon>Micrococcales</taxon>
        <taxon>Micrococcaceae</taxon>
        <taxon>Arthrobacter</taxon>
    </lineage>
</organism>
<proteinExistence type="predicted"/>
<keyword evidence="3" id="KW-0808">Transferase</keyword>
<gene>
    <name evidence="3" type="ORF">BJ994_003081</name>
</gene>
<evidence type="ECO:0000256" key="1">
    <source>
        <dbReference type="SAM" id="MobiDB-lite"/>
    </source>
</evidence>
<sequence>MTTADVSHAYSQRADEYVAAVGHIEAVHPADLELVREWAAGLEGELIDAGCGPGHWTSFLQDHGASVEGVDLVPTFISQAKARYPGVPFRVGTLDDLKAPDASLGGILAWYSIIHMTPAEVAAALREFARCVWPGGGLLLGFFEGLQLESFPHAVVPAYYWPIEELSRRLSAAGFETVETHSRVGPGHRPHGAIAARRFDHSQKDENAHAS</sequence>
<keyword evidence="4" id="KW-1185">Reference proteome</keyword>
<dbReference type="PANTHER" id="PTHR42912:SF94">
    <property type="entry name" value="METHYLTRANSFERASE TYPE 11 DOMAIN-CONTAINING PROTEIN"/>
    <property type="match status" value="1"/>
</dbReference>
<dbReference type="Proteomes" id="UP000547458">
    <property type="component" value="Unassembled WGS sequence"/>
</dbReference>
<evidence type="ECO:0000313" key="3">
    <source>
        <dbReference type="EMBL" id="NJC24005.1"/>
    </source>
</evidence>
<dbReference type="InterPro" id="IPR041698">
    <property type="entry name" value="Methyltransf_25"/>
</dbReference>